<dbReference type="Pfam" id="PF08667">
    <property type="entry name" value="BetR"/>
    <property type="match status" value="1"/>
</dbReference>
<dbReference type="Gene3D" id="3.40.50.2300">
    <property type="match status" value="1"/>
</dbReference>
<sequence length="281" mass="30430">MERSTRPENLSSFKTDALVALLDRHGIPERQRVNTLEKATGISYGAARRRMTGETGLEVAEVVKLAAFFKEPLFPLLGALVDDAGHPATVCIGGMQIPCCIWPGPSSSESPRLGLFVAYRGESDHWIVVPSTEAGDRATNEVRRIVYEASSLPHIAIVSRDAAFCSAAVQALRARGLDPTVHQGAQDLHHAMQTTNFDGFVLDEAALPTELRAVLDEVRSRGVATPIIVLTTPSEADSEQERALAAVVSNYHVQLYDKPPRMLHLCSALELGLRTAARGQS</sequence>
<dbReference type="InterPro" id="IPR011006">
    <property type="entry name" value="CheY-like_superfamily"/>
</dbReference>
<keyword evidence="3" id="KW-1185">Reference proteome</keyword>
<geneLocation type="plasmid" evidence="2">
    <name>unnamed</name>
</geneLocation>
<evidence type="ECO:0000259" key="1">
    <source>
        <dbReference type="Pfam" id="PF08667"/>
    </source>
</evidence>
<evidence type="ECO:0000313" key="3">
    <source>
        <dbReference type="Proteomes" id="UP001293718"/>
    </source>
</evidence>
<dbReference type="SUPFAM" id="SSF52172">
    <property type="entry name" value="CheY-like"/>
    <property type="match status" value="1"/>
</dbReference>
<dbReference type="Proteomes" id="UP001293718">
    <property type="component" value="Unassembled WGS sequence"/>
</dbReference>
<feature type="domain" description="Transcription regulator BetR N-terminal" evidence="1">
    <location>
        <begin position="16"/>
        <end position="145"/>
    </location>
</feature>
<organism evidence="2 3">
    <name type="scientific">Azohydromonas lata</name>
    <dbReference type="NCBI Taxonomy" id="45677"/>
    <lineage>
        <taxon>Bacteria</taxon>
        <taxon>Pseudomonadati</taxon>
        <taxon>Pseudomonadota</taxon>
        <taxon>Betaproteobacteria</taxon>
        <taxon>Burkholderiales</taxon>
        <taxon>Sphaerotilaceae</taxon>
        <taxon>Azohydromonas</taxon>
    </lineage>
</organism>
<reference evidence="2 3" key="1">
    <citation type="submission" date="2023-11" db="EMBL/GenBank/DDBJ databases">
        <title>Draft genome of Azohydromonas lata strain H1 (DSM1123), a polyhydroxyalkanoate producer.</title>
        <authorList>
            <person name="Traversa D."/>
            <person name="D'Addabbo P."/>
            <person name="Pazzani C."/>
            <person name="Manzari C."/>
            <person name="Chiara M."/>
            <person name="Scrascia M."/>
        </authorList>
    </citation>
    <scope>NUCLEOTIDE SEQUENCE [LARGE SCALE GENOMIC DNA]</scope>
    <source>
        <strain evidence="2 3">H1</strain>
        <plasmid evidence="2">unnamed</plasmid>
    </source>
</reference>
<name>A0ABU5I7L5_9BURK</name>
<proteinExistence type="predicted"/>
<gene>
    <name evidence="2" type="ORF">SM757_00640</name>
</gene>
<dbReference type="EMBL" id="JAXOJX010000001">
    <property type="protein sequence ID" value="MDZ5455069.1"/>
    <property type="molecule type" value="Genomic_DNA"/>
</dbReference>
<evidence type="ECO:0000313" key="2">
    <source>
        <dbReference type="EMBL" id="MDZ5455069.1"/>
    </source>
</evidence>
<keyword evidence="2" id="KW-0614">Plasmid</keyword>
<accession>A0ABU5I7L5</accession>
<comment type="caution">
    <text evidence="2">The sequence shown here is derived from an EMBL/GenBank/DDBJ whole genome shotgun (WGS) entry which is preliminary data.</text>
</comment>
<dbReference type="InterPro" id="IPR013975">
    <property type="entry name" value="Tscrpt_reg_BetR_N"/>
</dbReference>
<dbReference type="RefSeq" id="WP_322464163.1">
    <property type="nucleotide sequence ID" value="NZ_JAXOJX010000001.1"/>
</dbReference>
<protein>
    <submittedName>
        <fullName evidence="2">Helix-turn-helix domain-containing protein</fullName>
    </submittedName>
</protein>